<evidence type="ECO:0000313" key="1">
    <source>
        <dbReference type="EMBL" id="TDR06199.1"/>
    </source>
</evidence>
<dbReference type="GO" id="GO:0003677">
    <property type="term" value="F:DNA binding"/>
    <property type="evidence" value="ECO:0007669"/>
    <property type="project" value="UniProtKB-KW"/>
</dbReference>
<dbReference type="EMBL" id="SNZA01000006">
    <property type="protein sequence ID" value="TDR06199.1"/>
    <property type="molecule type" value="Genomic_DNA"/>
</dbReference>
<dbReference type="RefSeq" id="WP_133564462.1">
    <property type="nucleotide sequence ID" value="NZ_SNZA01000006.1"/>
</dbReference>
<keyword evidence="1" id="KW-0238">DNA-binding</keyword>
<dbReference type="InterPro" id="IPR036782">
    <property type="entry name" value="NE0471-like_N"/>
</dbReference>
<keyword evidence="2" id="KW-1185">Reference proteome</keyword>
<proteinExistence type="predicted"/>
<dbReference type="PANTHER" id="PTHR40275">
    <property type="entry name" value="SSL7038 PROTEIN"/>
    <property type="match status" value="1"/>
</dbReference>
<organism evidence="1 2">
    <name type="scientific">Marinomonas communis</name>
    <dbReference type="NCBI Taxonomy" id="28254"/>
    <lineage>
        <taxon>Bacteria</taxon>
        <taxon>Pseudomonadati</taxon>
        <taxon>Pseudomonadota</taxon>
        <taxon>Gammaproteobacteria</taxon>
        <taxon>Oceanospirillales</taxon>
        <taxon>Oceanospirillaceae</taxon>
        <taxon>Marinomonas</taxon>
    </lineage>
</organism>
<dbReference type="Pfam" id="PF10387">
    <property type="entry name" value="DUF2442"/>
    <property type="match status" value="1"/>
</dbReference>
<dbReference type="AlphaFoldDB" id="A0A4R6X2D9"/>
<dbReference type="Proteomes" id="UP000295729">
    <property type="component" value="Unassembled WGS sequence"/>
</dbReference>
<evidence type="ECO:0000313" key="2">
    <source>
        <dbReference type="Proteomes" id="UP000295729"/>
    </source>
</evidence>
<dbReference type="InterPro" id="IPR018841">
    <property type="entry name" value="DUF2442"/>
</dbReference>
<dbReference type="PANTHER" id="PTHR40275:SF1">
    <property type="entry name" value="SSL7038 PROTEIN"/>
    <property type="match status" value="1"/>
</dbReference>
<dbReference type="Gene3D" id="3.30.2020.10">
    <property type="entry name" value="NE0471-like N-terminal domain"/>
    <property type="match status" value="1"/>
</dbReference>
<dbReference type="SUPFAM" id="SSF143880">
    <property type="entry name" value="NE0471 N-terminal domain-like"/>
    <property type="match status" value="1"/>
</dbReference>
<accession>A0A4R6X2D9</accession>
<sequence>MLKVIDVDLITDYNLALIFSDGFKGTVDLEDIFSTVESSSRFDKFALDTDGSLRWENITLTANKLRDLSVGQLSEASNLSSLEEIEAVIKSAAWESMQEGRPDILQAAIRGYVEKFGHQRVIAKAGIKSRTSAYRSLKPDTTPNFGTLVQLGRAVIELAGELSEK</sequence>
<gene>
    <name evidence="1" type="ORF">C8D85_3129</name>
</gene>
<name>A0A4R6X2D9_9GAMM</name>
<dbReference type="OrthoDB" id="6400632at2"/>
<comment type="caution">
    <text evidence="1">The sequence shown here is derived from an EMBL/GenBank/DDBJ whole genome shotgun (WGS) entry which is preliminary data.</text>
</comment>
<protein>
    <submittedName>
        <fullName evidence="1">DNA-binding phage protein</fullName>
    </submittedName>
</protein>
<reference evidence="1 2" key="1">
    <citation type="submission" date="2019-03" db="EMBL/GenBank/DDBJ databases">
        <title>Genomic Encyclopedia of Type Strains, Phase IV (KMG-IV): sequencing the most valuable type-strain genomes for metagenomic binning, comparative biology and taxonomic classification.</title>
        <authorList>
            <person name="Goeker M."/>
        </authorList>
    </citation>
    <scope>NUCLEOTIDE SEQUENCE [LARGE SCALE GENOMIC DNA]</scope>
    <source>
        <strain evidence="1 2">DSM 5604</strain>
    </source>
</reference>
<dbReference type="InterPro" id="IPR014057">
    <property type="entry name" value="HI1420"/>
</dbReference>